<dbReference type="PANTHER" id="PTHR48459">
    <property type="entry name" value="CUE DOMAIN-CONTAINING PROTEIN"/>
    <property type="match status" value="1"/>
</dbReference>
<dbReference type="OrthoDB" id="620544at2759"/>
<protein>
    <submittedName>
        <fullName evidence="2">Uncharacterized protein</fullName>
    </submittedName>
</protein>
<evidence type="ECO:0000313" key="2">
    <source>
        <dbReference type="EMBL" id="KAD3068632.1"/>
    </source>
</evidence>
<evidence type="ECO:0000256" key="1">
    <source>
        <dbReference type="SAM" id="Coils"/>
    </source>
</evidence>
<feature type="coiled-coil region" evidence="1">
    <location>
        <begin position="119"/>
        <end position="146"/>
    </location>
</feature>
<organism evidence="2 3">
    <name type="scientific">Mikania micrantha</name>
    <name type="common">bitter vine</name>
    <dbReference type="NCBI Taxonomy" id="192012"/>
    <lineage>
        <taxon>Eukaryota</taxon>
        <taxon>Viridiplantae</taxon>
        <taxon>Streptophyta</taxon>
        <taxon>Embryophyta</taxon>
        <taxon>Tracheophyta</taxon>
        <taxon>Spermatophyta</taxon>
        <taxon>Magnoliopsida</taxon>
        <taxon>eudicotyledons</taxon>
        <taxon>Gunneridae</taxon>
        <taxon>Pentapetalae</taxon>
        <taxon>asterids</taxon>
        <taxon>campanulids</taxon>
        <taxon>Asterales</taxon>
        <taxon>Asteraceae</taxon>
        <taxon>Asteroideae</taxon>
        <taxon>Heliantheae alliance</taxon>
        <taxon>Eupatorieae</taxon>
        <taxon>Mikania</taxon>
    </lineage>
</organism>
<reference evidence="2 3" key="1">
    <citation type="submission" date="2019-05" db="EMBL/GenBank/DDBJ databases">
        <title>Mikania micrantha, genome provides insights into the molecular mechanism of rapid growth.</title>
        <authorList>
            <person name="Liu B."/>
        </authorList>
    </citation>
    <scope>NUCLEOTIDE SEQUENCE [LARGE SCALE GENOMIC DNA]</scope>
    <source>
        <strain evidence="2">NLD-2019</strain>
        <tissue evidence="2">Leaf</tissue>
    </source>
</reference>
<gene>
    <name evidence="2" type="ORF">E3N88_36512</name>
</gene>
<comment type="caution">
    <text evidence="2">The sequence shown here is derived from an EMBL/GenBank/DDBJ whole genome shotgun (WGS) entry which is preliminary data.</text>
</comment>
<dbReference type="AlphaFoldDB" id="A0A5N6M4G6"/>
<dbReference type="PANTHER" id="PTHR48459:SF1">
    <property type="entry name" value="CUE DOMAIN-CONTAINING PROTEIN"/>
    <property type="match status" value="1"/>
</dbReference>
<keyword evidence="3" id="KW-1185">Reference proteome</keyword>
<dbReference type="EMBL" id="SZYD01000017">
    <property type="protein sequence ID" value="KAD3068632.1"/>
    <property type="molecule type" value="Genomic_DNA"/>
</dbReference>
<dbReference type="Proteomes" id="UP000326396">
    <property type="component" value="Linkage Group LG7"/>
</dbReference>
<keyword evidence="1" id="KW-0175">Coiled coil</keyword>
<name>A0A5N6M4G6_9ASTR</name>
<evidence type="ECO:0000313" key="3">
    <source>
        <dbReference type="Proteomes" id="UP000326396"/>
    </source>
</evidence>
<sequence>MDSFNTRILDIDIEDARAKKEIANMKMNSIMMLMREVELREKAAQKAKQEVDDCTLEIMTEIHELQLAQQRAKETNDKRAREVYAQKANLATEIDELLYRLSGVLIQGDGCIAAIDDMYISLEKRLTSAVKQREAAEEEKLQKEAALAYQRIQTEKLVEESKKLEQQAMENLKMQEFLTDRGQVVDMLQDDISCKCQYMNQLKCELEDYEDQSKISVTEDCLRPIIPGMLPRRNCECFKIVKSPVNYPEFIIELAMDLFDDDNPANLKIEHPKIHMKKLVEESERTEQEAMDNPKLQEFLVDHGNVVNMSRDEIFFESQDVDLQKEELEDHEDENEMLANEDYSMPIPRQNYENDKCHGVLKGGIKKRVDDDCKEAMRRNKIVKSQMKNSKMKEMKKWILGQITEAVADHEDSNFA</sequence>
<accession>A0A5N6M4G6</accession>
<proteinExistence type="predicted"/>